<feature type="compositionally biased region" description="Polar residues" evidence="1">
    <location>
        <begin position="319"/>
        <end position="330"/>
    </location>
</feature>
<comment type="caution">
    <text evidence="2">The sequence shown here is derived from an EMBL/GenBank/DDBJ whole genome shotgun (WGS) entry which is preliminary data.</text>
</comment>
<organism evidence="2 3">
    <name type="scientific">Trapa natans</name>
    <name type="common">Water chestnut</name>
    <dbReference type="NCBI Taxonomy" id="22666"/>
    <lineage>
        <taxon>Eukaryota</taxon>
        <taxon>Viridiplantae</taxon>
        <taxon>Streptophyta</taxon>
        <taxon>Embryophyta</taxon>
        <taxon>Tracheophyta</taxon>
        <taxon>Spermatophyta</taxon>
        <taxon>Magnoliopsida</taxon>
        <taxon>eudicotyledons</taxon>
        <taxon>Gunneridae</taxon>
        <taxon>Pentapetalae</taxon>
        <taxon>rosids</taxon>
        <taxon>malvids</taxon>
        <taxon>Myrtales</taxon>
        <taxon>Lythraceae</taxon>
        <taxon>Trapa</taxon>
    </lineage>
</organism>
<reference evidence="2 3" key="1">
    <citation type="journal article" date="2023" name="Hortic Res">
        <title>Pangenome of water caltrop reveals structural variations and asymmetric subgenome divergence after allopolyploidization.</title>
        <authorList>
            <person name="Zhang X."/>
            <person name="Chen Y."/>
            <person name="Wang L."/>
            <person name="Yuan Y."/>
            <person name="Fang M."/>
            <person name="Shi L."/>
            <person name="Lu R."/>
            <person name="Comes H.P."/>
            <person name="Ma Y."/>
            <person name="Chen Y."/>
            <person name="Huang G."/>
            <person name="Zhou Y."/>
            <person name="Zheng Z."/>
            <person name="Qiu Y."/>
        </authorList>
    </citation>
    <scope>NUCLEOTIDE SEQUENCE [LARGE SCALE GENOMIC DNA]</scope>
    <source>
        <strain evidence="2">F231</strain>
    </source>
</reference>
<gene>
    <name evidence="2" type="ORF">SAY86_005844</name>
</gene>
<feature type="compositionally biased region" description="Polar residues" evidence="1">
    <location>
        <begin position="346"/>
        <end position="355"/>
    </location>
</feature>
<protein>
    <submittedName>
        <fullName evidence="2">Uncharacterized protein</fullName>
    </submittedName>
</protein>
<dbReference type="Proteomes" id="UP001346149">
    <property type="component" value="Unassembled WGS sequence"/>
</dbReference>
<keyword evidence="3" id="KW-1185">Reference proteome</keyword>
<evidence type="ECO:0000256" key="1">
    <source>
        <dbReference type="SAM" id="MobiDB-lite"/>
    </source>
</evidence>
<evidence type="ECO:0000313" key="2">
    <source>
        <dbReference type="EMBL" id="KAK4777156.1"/>
    </source>
</evidence>
<accession>A0AAN7L9P6</accession>
<feature type="region of interest" description="Disordered" evidence="1">
    <location>
        <begin position="92"/>
        <end position="112"/>
    </location>
</feature>
<evidence type="ECO:0000313" key="3">
    <source>
        <dbReference type="Proteomes" id="UP001346149"/>
    </source>
</evidence>
<feature type="region of interest" description="Disordered" evidence="1">
    <location>
        <begin position="319"/>
        <end position="355"/>
    </location>
</feature>
<sequence length="355" mass="39514">MGNRRFLSRGHSPSDYLTHPDGTMNLCKPNGYLVQTETYIVRPPACGQHDYPPMAGCWRIYDVIDSTQWQRSPSPLHGRPLEVKEFITSVQTETGRPSSLPRQVPRNWSYNSDPPGQENCYSGYQSYEVRQPTGLGMPGLEVGLNPEGQLVSSKPAVQALIPKRDMAAKVCCGRGNTNRALQPASSRTPGKKAALFLLGFNLRCFRIVVFFPSCLPVSRIWWIFMEQSCAEQVAAGWPQWLTQICGEALRGWIPRRANTYEKIDKILFLRSEKFPPPHEDGALGFSLGASHRIDPSGIPHDIPFSSTSLSYSKELTQNWSGPLVEPSNSDAPRRMKQTKAKPGEPSNLSLGSNNL</sequence>
<proteinExistence type="predicted"/>
<dbReference type="AlphaFoldDB" id="A0AAN7L9P6"/>
<name>A0AAN7L9P6_TRANT</name>
<dbReference type="EMBL" id="JAXQNO010000018">
    <property type="protein sequence ID" value="KAK4777156.1"/>
    <property type="molecule type" value="Genomic_DNA"/>
</dbReference>